<dbReference type="InterPro" id="IPR036860">
    <property type="entry name" value="SH2_dom_sf"/>
</dbReference>
<comment type="caution">
    <text evidence="10">The sequence shown here is derived from an EMBL/GenBank/DDBJ whole genome shotgun (WGS) entry which is preliminary data.</text>
</comment>
<dbReference type="Pfam" id="PF07714">
    <property type="entry name" value="PK_Tyr_Ser-Thr"/>
    <property type="match status" value="1"/>
</dbReference>
<gene>
    <name evidence="10" type="primary">kin-31</name>
    <name evidence="10" type="ORF">T01_15630</name>
</gene>
<dbReference type="PRINTS" id="PR00109">
    <property type="entry name" value="TYRKINASE"/>
</dbReference>
<organism evidence="10 11">
    <name type="scientific">Trichinella spiralis</name>
    <name type="common">Trichina worm</name>
    <dbReference type="NCBI Taxonomy" id="6334"/>
    <lineage>
        <taxon>Eukaryota</taxon>
        <taxon>Metazoa</taxon>
        <taxon>Ecdysozoa</taxon>
        <taxon>Nematoda</taxon>
        <taxon>Enoplea</taxon>
        <taxon>Dorylaimia</taxon>
        <taxon>Trichinellida</taxon>
        <taxon>Trichinellidae</taxon>
        <taxon>Trichinella</taxon>
    </lineage>
</organism>
<evidence type="ECO:0000256" key="1">
    <source>
        <dbReference type="ARBA" id="ARBA00022679"/>
    </source>
</evidence>
<keyword evidence="6" id="KW-0727">SH2 domain</keyword>
<evidence type="ECO:0000256" key="6">
    <source>
        <dbReference type="PROSITE-ProRule" id="PRU00191"/>
    </source>
</evidence>
<dbReference type="GO" id="GO:0005524">
    <property type="term" value="F:ATP binding"/>
    <property type="evidence" value="ECO:0007669"/>
    <property type="project" value="UniProtKB-KW"/>
</dbReference>
<comment type="catalytic activity">
    <reaction evidence="7">
        <text>L-tyrosyl-[protein] + ATP = O-phospho-L-tyrosyl-[protein] + ADP + H(+)</text>
        <dbReference type="Rhea" id="RHEA:10596"/>
        <dbReference type="Rhea" id="RHEA-COMP:10136"/>
        <dbReference type="Rhea" id="RHEA-COMP:20101"/>
        <dbReference type="ChEBI" id="CHEBI:15378"/>
        <dbReference type="ChEBI" id="CHEBI:30616"/>
        <dbReference type="ChEBI" id="CHEBI:46858"/>
        <dbReference type="ChEBI" id="CHEBI:61978"/>
        <dbReference type="ChEBI" id="CHEBI:456216"/>
        <dbReference type="EC" id="2.7.10.2"/>
    </reaction>
</comment>
<proteinExistence type="inferred from homology"/>
<dbReference type="Pfam" id="PF00017">
    <property type="entry name" value="SH2"/>
    <property type="match status" value="1"/>
</dbReference>
<feature type="non-terminal residue" evidence="10">
    <location>
        <position position="1"/>
    </location>
</feature>
<evidence type="ECO:0000259" key="8">
    <source>
        <dbReference type="PROSITE" id="PS50001"/>
    </source>
</evidence>
<feature type="domain" description="SH2" evidence="8">
    <location>
        <begin position="102"/>
        <end position="197"/>
    </location>
</feature>
<dbReference type="InterPro" id="IPR035849">
    <property type="entry name" value="Fes/Fps/Fer_SH2"/>
</dbReference>
<evidence type="ECO:0000256" key="3">
    <source>
        <dbReference type="ARBA" id="ARBA00022777"/>
    </source>
</evidence>
<evidence type="ECO:0000256" key="7">
    <source>
        <dbReference type="RuleBase" id="RU362096"/>
    </source>
</evidence>
<dbReference type="EC" id="2.7.10.2" evidence="7"/>
<dbReference type="Gene3D" id="1.10.510.10">
    <property type="entry name" value="Transferase(Phosphotransferase) domain 1"/>
    <property type="match status" value="1"/>
</dbReference>
<dbReference type="InParanoid" id="A0A0V1BAZ0"/>
<dbReference type="EMBL" id="JYDH01000072">
    <property type="protein sequence ID" value="KRY34077.1"/>
    <property type="molecule type" value="Genomic_DNA"/>
</dbReference>
<dbReference type="STRING" id="6334.A0A0V1BAZ0"/>
<dbReference type="Proteomes" id="UP000054776">
    <property type="component" value="Unassembled WGS sequence"/>
</dbReference>
<dbReference type="Gene3D" id="3.30.505.10">
    <property type="entry name" value="SH2 domain"/>
    <property type="match status" value="1"/>
</dbReference>
<sequence>LYFPTAFENAVLFHLQRTMDRRVLKEKVSFPKTKKPHLVGRVYREKRKSSSEKRIFDQASRINNVDKLCEERYSRDYSWMARNPIRELLMNKLPVMLKNKPFYHGYLPKLDAEEILKNQENGSFIVRMTNECGDYCAVALSIKHEEKVVHYMIDVNINGRCFINSLMFNSVSEMVNYYVKSGQPIDKTSNVRLKRPARFVEWQLESHHIVNLEKNINIGKDSDVIRGVFLYKGKNADVAIKIPLNSIQTDSTNILFDELRAMRQLKCNYTLKAYGIASFTCRPLLVTEYADRGTLHDYIRTHSVSVHEKLRYSRQIMSALKYLKDKNLIHRNIVAKKCFLFTSPEFELPTVKLGGFRYCISASEKDVKKVPRKLLCCCPPEAIKCNKWFFESDLWMSSMLMWSIFTGYMYPFREFVDEDPMNLYYYLLKGQRLPMSTDLLPDVQLIISQCQATNPSDRGTIEMALQRLTTNDRVEKYLSKQEEEEDDDDEEAIWKLKPDTGHPISVLC</sequence>
<keyword evidence="2 7" id="KW-0547">Nucleotide-binding</keyword>
<evidence type="ECO:0000256" key="5">
    <source>
        <dbReference type="ARBA" id="ARBA00023137"/>
    </source>
</evidence>
<comment type="similarity">
    <text evidence="7">Belongs to the protein kinase superfamily. Tyr protein kinase family.</text>
</comment>
<dbReference type="SUPFAM" id="SSF56112">
    <property type="entry name" value="Protein kinase-like (PK-like)"/>
    <property type="match status" value="1"/>
</dbReference>
<keyword evidence="4 7" id="KW-0067">ATP-binding</keyword>
<protein>
    <recommendedName>
        <fullName evidence="7">Tyrosine-protein kinase</fullName>
        <ecNumber evidence="7">2.7.10.2</ecNumber>
    </recommendedName>
</protein>
<dbReference type="InterPro" id="IPR011009">
    <property type="entry name" value="Kinase-like_dom_sf"/>
</dbReference>
<dbReference type="InterPro" id="IPR001245">
    <property type="entry name" value="Ser-Thr/Tyr_kinase_cat_dom"/>
</dbReference>
<name>A0A0V1BAZ0_TRISP</name>
<dbReference type="GO" id="GO:0004715">
    <property type="term" value="F:non-membrane spanning protein tyrosine kinase activity"/>
    <property type="evidence" value="ECO:0007669"/>
    <property type="project" value="UniProtKB-EC"/>
</dbReference>
<reference evidence="10 11" key="1">
    <citation type="submission" date="2015-01" db="EMBL/GenBank/DDBJ databases">
        <title>Evolution of Trichinella species and genotypes.</title>
        <authorList>
            <person name="Korhonen P.K."/>
            <person name="Edoardo P."/>
            <person name="Giuseppe L.R."/>
            <person name="Gasser R.B."/>
        </authorList>
    </citation>
    <scope>NUCLEOTIDE SEQUENCE [LARGE SCALE GENOMIC DNA]</scope>
    <source>
        <strain evidence="10">ISS3</strain>
    </source>
</reference>
<dbReference type="PROSITE" id="PS50011">
    <property type="entry name" value="PROTEIN_KINASE_DOM"/>
    <property type="match status" value="1"/>
</dbReference>
<accession>A0A0V1BAZ0</accession>
<dbReference type="SMART" id="SM00252">
    <property type="entry name" value="SH2"/>
    <property type="match status" value="1"/>
</dbReference>
<dbReference type="CDD" id="cd10361">
    <property type="entry name" value="SH2_Fps_family"/>
    <property type="match status" value="1"/>
</dbReference>
<dbReference type="InterPro" id="IPR050198">
    <property type="entry name" value="Non-receptor_tyrosine_kinases"/>
</dbReference>
<keyword evidence="3 7" id="KW-0418">Kinase</keyword>
<evidence type="ECO:0000313" key="11">
    <source>
        <dbReference type="Proteomes" id="UP000054776"/>
    </source>
</evidence>
<evidence type="ECO:0000259" key="9">
    <source>
        <dbReference type="PROSITE" id="PS50011"/>
    </source>
</evidence>
<dbReference type="PROSITE" id="PS50001">
    <property type="entry name" value="SH2"/>
    <property type="match status" value="1"/>
</dbReference>
<keyword evidence="5 7" id="KW-0829">Tyrosine-protein kinase</keyword>
<evidence type="ECO:0000256" key="4">
    <source>
        <dbReference type="ARBA" id="ARBA00022840"/>
    </source>
</evidence>
<feature type="domain" description="Protein kinase" evidence="9">
    <location>
        <begin position="210"/>
        <end position="478"/>
    </location>
</feature>
<keyword evidence="1 7" id="KW-0808">Transferase</keyword>
<dbReference type="AlphaFoldDB" id="A0A0V1BAZ0"/>
<evidence type="ECO:0000313" key="10">
    <source>
        <dbReference type="EMBL" id="KRY34077.1"/>
    </source>
</evidence>
<dbReference type="PANTHER" id="PTHR24418">
    <property type="entry name" value="TYROSINE-PROTEIN KINASE"/>
    <property type="match status" value="1"/>
</dbReference>
<dbReference type="InterPro" id="IPR000719">
    <property type="entry name" value="Prot_kinase_dom"/>
</dbReference>
<dbReference type="OrthoDB" id="5915887at2759"/>
<evidence type="ECO:0000256" key="2">
    <source>
        <dbReference type="ARBA" id="ARBA00022741"/>
    </source>
</evidence>
<keyword evidence="11" id="KW-1185">Reference proteome</keyword>
<dbReference type="SUPFAM" id="SSF55550">
    <property type="entry name" value="SH2 domain"/>
    <property type="match status" value="1"/>
</dbReference>
<dbReference type="InterPro" id="IPR000980">
    <property type="entry name" value="SH2"/>
</dbReference>
<dbReference type="Gene3D" id="3.30.200.20">
    <property type="entry name" value="Phosphorylase Kinase, domain 1"/>
    <property type="match status" value="1"/>
</dbReference>
<dbReference type="eggNOG" id="KOG0194">
    <property type="taxonomic scope" value="Eukaryota"/>
</dbReference>